<sequence>MPRFSAFRFTSRTSTPRCANTTVRCASKRTKRPRHCEPTCGSIPRESASSASFAARRSAGRIRWLFIGDSTPGSAPSAVRFARNGSATTEHSASTKNGARPHCRTN</sequence>
<feature type="compositionally biased region" description="Polar residues" evidence="1">
    <location>
        <begin position="85"/>
        <end position="97"/>
    </location>
</feature>
<dbReference type="AlphaFoldDB" id="A0A8D8MX52"/>
<dbReference type="EMBL" id="HBUE01335172">
    <property type="protein sequence ID" value="CAG6595492.1"/>
    <property type="molecule type" value="Transcribed_RNA"/>
</dbReference>
<dbReference type="EMBL" id="HBUE01228410">
    <property type="protein sequence ID" value="CAG6543370.1"/>
    <property type="molecule type" value="Transcribed_RNA"/>
</dbReference>
<proteinExistence type="predicted"/>
<feature type="region of interest" description="Disordered" evidence="1">
    <location>
        <begin position="82"/>
        <end position="106"/>
    </location>
</feature>
<reference evidence="2" key="1">
    <citation type="submission" date="2021-05" db="EMBL/GenBank/DDBJ databases">
        <authorList>
            <person name="Alioto T."/>
            <person name="Alioto T."/>
            <person name="Gomez Garrido J."/>
        </authorList>
    </citation>
    <scope>NUCLEOTIDE SEQUENCE</scope>
</reference>
<accession>A0A8D8MX52</accession>
<protein>
    <submittedName>
        <fullName evidence="2">(northern house mosquito) hypothetical protein</fullName>
    </submittedName>
</protein>
<name>A0A8D8MX52_CULPI</name>
<evidence type="ECO:0000256" key="1">
    <source>
        <dbReference type="SAM" id="MobiDB-lite"/>
    </source>
</evidence>
<organism evidence="2">
    <name type="scientific">Culex pipiens</name>
    <name type="common">House mosquito</name>
    <dbReference type="NCBI Taxonomy" id="7175"/>
    <lineage>
        <taxon>Eukaryota</taxon>
        <taxon>Metazoa</taxon>
        <taxon>Ecdysozoa</taxon>
        <taxon>Arthropoda</taxon>
        <taxon>Hexapoda</taxon>
        <taxon>Insecta</taxon>
        <taxon>Pterygota</taxon>
        <taxon>Neoptera</taxon>
        <taxon>Endopterygota</taxon>
        <taxon>Diptera</taxon>
        <taxon>Nematocera</taxon>
        <taxon>Culicoidea</taxon>
        <taxon>Culicidae</taxon>
        <taxon>Culicinae</taxon>
        <taxon>Culicini</taxon>
        <taxon>Culex</taxon>
        <taxon>Culex</taxon>
    </lineage>
</organism>
<evidence type="ECO:0000313" key="2">
    <source>
        <dbReference type="EMBL" id="CAG6543370.1"/>
    </source>
</evidence>